<dbReference type="GO" id="GO:0005509">
    <property type="term" value="F:calcium ion binding"/>
    <property type="evidence" value="ECO:0007669"/>
    <property type="project" value="UniProtKB-UniRule"/>
</dbReference>
<keyword evidence="3" id="KW-1133">Transmembrane helix</keyword>
<feature type="region of interest" description="Disordered" evidence="2">
    <location>
        <begin position="1041"/>
        <end position="1063"/>
    </location>
</feature>
<comment type="caution">
    <text evidence="6">The sequence shown here is derived from an EMBL/GenBank/DDBJ whole genome shotgun (WGS) entry which is preliminary data.</text>
</comment>
<accession>A0A5N4AGG9</accession>
<evidence type="ECO:0000256" key="4">
    <source>
        <dbReference type="SAM" id="SignalP"/>
    </source>
</evidence>
<feature type="signal peptide" evidence="4">
    <location>
        <begin position="1"/>
        <end position="18"/>
    </location>
</feature>
<dbReference type="GO" id="GO:0007156">
    <property type="term" value="P:homophilic cell adhesion via plasma membrane adhesion molecules"/>
    <property type="evidence" value="ECO:0007669"/>
    <property type="project" value="InterPro"/>
</dbReference>
<feature type="region of interest" description="Disordered" evidence="2">
    <location>
        <begin position="1076"/>
        <end position="1095"/>
    </location>
</feature>
<gene>
    <name evidence="6" type="ORF">PPYR_10437</name>
</gene>
<proteinExistence type="predicted"/>
<name>A0A5N4AGG9_PHOPY</name>
<dbReference type="CDD" id="cd11304">
    <property type="entry name" value="Cadherin_repeat"/>
    <property type="match status" value="2"/>
</dbReference>
<evidence type="ECO:0000259" key="5">
    <source>
        <dbReference type="PROSITE" id="PS50268"/>
    </source>
</evidence>
<feature type="chain" id="PRO_5024333214" description="Cadherin domain-containing protein" evidence="4">
    <location>
        <begin position="19"/>
        <end position="1125"/>
    </location>
</feature>
<dbReference type="InterPro" id="IPR015919">
    <property type="entry name" value="Cadherin-like_sf"/>
</dbReference>
<keyword evidence="3" id="KW-0812">Transmembrane</keyword>
<protein>
    <recommendedName>
        <fullName evidence="5">Cadherin domain-containing protein</fullName>
    </recommendedName>
</protein>
<evidence type="ECO:0000313" key="7">
    <source>
        <dbReference type="Proteomes" id="UP000327044"/>
    </source>
</evidence>
<feature type="compositionally biased region" description="Low complexity" evidence="2">
    <location>
        <begin position="419"/>
        <end position="444"/>
    </location>
</feature>
<evidence type="ECO:0000256" key="2">
    <source>
        <dbReference type="SAM" id="MobiDB-lite"/>
    </source>
</evidence>
<evidence type="ECO:0000313" key="6">
    <source>
        <dbReference type="EMBL" id="KAB0796376.1"/>
    </source>
</evidence>
<keyword evidence="3" id="KW-0472">Membrane</keyword>
<feature type="domain" description="Cadherin" evidence="5">
    <location>
        <begin position="593"/>
        <end position="728"/>
    </location>
</feature>
<dbReference type="Proteomes" id="UP000327044">
    <property type="component" value="Unassembled WGS sequence"/>
</dbReference>
<dbReference type="SUPFAM" id="SSF49313">
    <property type="entry name" value="Cadherin-like"/>
    <property type="match status" value="1"/>
</dbReference>
<feature type="region of interest" description="Disordered" evidence="2">
    <location>
        <begin position="419"/>
        <end position="474"/>
    </location>
</feature>
<evidence type="ECO:0000256" key="1">
    <source>
        <dbReference type="PROSITE-ProRule" id="PRU00043"/>
    </source>
</evidence>
<feature type="transmembrane region" description="Helical" evidence="3">
    <location>
        <begin position="943"/>
        <end position="967"/>
    </location>
</feature>
<keyword evidence="1" id="KW-0106">Calcium</keyword>
<keyword evidence="4" id="KW-0732">Signal</keyword>
<organism evidence="6 7">
    <name type="scientific">Photinus pyralis</name>
    <name type="common">Common eastern firefly</name>
    <name type="synonym">Lampyris pyralis</name>
    <dbReference type="NCBI Taxonomy" id="7054"/>
    <lineage>
        <taxon>Eukaryota</taxon>
        <taxon>Metazoa</taxon>
        <taxon>Ecdysozoa</taxon>
        <taxon>Arthropoda</taxon>
        <taxon>Hexapoda</taxon>
        <taxon>Insecta</taxon>
        <taxon>Pterygota</taxon>
        <taxon>Neoptera</taxon>
        <taxon>Endopterygota</taxon>
        <taxon>Coleoptera</taxon>
        <taxon>Polyphaga</taxon>
        <taxon>Elateriformia</taxon>
        <taxon>Elateroidea</taxon>
        <taxon>Lampyridae</taxon>
        <taxon>Lampyrinae</taxon>
        <taxon>Photinus</taxon>
    </lineage>
</organism>
<dbReference type="GO" id="GO:0016020">
    <property type="term" value="C:membrane"/>
    <property type="evidence" value="ECO:0007669"/>
    <property type="project" value="InterPro"/>
</dbReference>
<keyword evidence="7" id="KW-1185">Reference proteome</keyword>
<dbReference type="InterPro" id="IPR002126">
    <property type="entry name" value="Cadherin-like_dom"/>
</dbReference>
<reference evidence="6 7" key="1">
    <citation type="journal article" date="2018" name="Elife">
        <title>Firefly genomes illuminate parallel origins of bioluminescence in beetles.</title>
        <authorList>
            <person name="Fallon T.R."/>
            <person name="Lower S.E."/>
            <person name="Chang C.H."/>
            <person name="Bessho-Uehara M."/>
            <person name="Martin G.J."/>
            <person name="Bewick A.J."/>
            <person name="Behringer M."/>
            <person name="Debat H.J."/>
            <person name="Wong I."/>
            <person name="Day J.C."/>
            <person name="Suvorov A."/>
            <person name="Silva C.J."/>
            <person name="Stanger-Hall K.F."/>
            <person name="Hall D.W."/>
            <person name="Schmitz R.J."/>
            <person name="Nelson D.R."/>
            <person name="Lewis S.M."/>
            <person name="Shigenobu S."/>
            <person name="Bybee S.M."/>
            <person name="Larracuente A.M."/>
            <person name="Oba Y."/>
            <person name="Weng J.K."/>
        </authorList>
    </citation>
    <scope>NUCLEOTIDE SEQUENCE [LARGE SCALE GENOMIC DNA]</scope>
    <source>
        <strain evidence="6">1611_PpyrPB1</strain>
        <tissue evidence="6">Whole body</tissue>
    </source>
</reference>
<sequence length="1125" mass="123794">MDILFLCLIFGLLGSSGADLNGNCELEEVTAGYWSTEYTNQKVNDDETKEFKRFKATNVEGVKISTVNNYKYFSVQLEDNAVIISPSAEFKNIEINENSNRQFKIIASLIFSCTNGSGVLAFYQPINDLNTYTPEFQQSSYSYRLPMPLPANFDMSCLFDVPIVVCDQDITNTQVTFAITPSEDFSIIWQGATDTSNKCHRAVVKTAKPLSLTELKDYVLSATDIGTPTKRSEAQLRIEVNQEQSIPKNPQFKLAYYTARYNDEKDTHSVTFDTDITLNLNDYVTTYSLEGEHKQHFDLQSTSNGVAVTLKTNLPDEVLNENAIVLLTLEAKIDKAEDTGRTVLVVYLPKKVTTTPAPTTCPETVTPTECPVCTTEPSVSTTIAVCPTCKPCSTECPPCSTTENPECPTCAPCTACPTTERPAVSSTTSTDPESSSTERPATSSPRPPSPSTTYQTSTESLVTSEWSTSPGPECPTTCGTPTECPPCSTTPNPPTPTISFEQKTYVFTIPPIASITVGVVRANSNTQEAVKYTMHPLEGSTIPTQLKLSESSGRLTVEEKLTIGTYKFQIKAEGVVSKVGDVTDVVINVVTEAATMYSVIVKEIDELSEAVITLPCEKTTSTCAYEFDYQYPETNPPLFTVENGHLKSSSINLQMDQIKNLLVPQFTVNLKLRQKAPTLRNLTSVRALNVKAEESRQWVLLPTQLRRESDSLLVSVIINDINNNPPVFKEGTNLVVGYPVQKLVHELHPPYLVQVKATDLDRRPLNAEIRYSTNSPNFIVHPLSGTIYPGKSALVDDKPVTFEVIAKDRAGGDNSLSAILRIQVVPLSKGQLTLLNVPGMVLEDIDEVISSLSDKSKMKIRYLKTTTVYPPFDAGRSILNLLTFGATKSESDHSLSIVIYAFDSNNEVIPTEKVQSNLSGMENIVVESWIPSADSEPVNNTGFIAAIAVLSVLVVVLLIGIGLLYFFKIRKISKGGAPYRNLSHIDTVTKKSVEDENPSEVLPKARSTGFGFNSQPPEDDSYSNEHNGYFDFLDSERSSVQPSVKSNENKLDNVVPQPDLQRGVDSLSAQLLKKINERAREDTPSETDVDELKDQKKSVSFKPTVQKINIVVDEEKNDNDIGNKL</sequence>
<dbReference type="EMBL" id="VVIM01000007">
    <property type="protein sequence ID" value="KAB0796376.1"/>
    <property type="molecule type" value="Genomic_DNA"/>
</dbReference>
<dbReference type="PROSITE" id="PS50268">
    <property type="entry name" value="CADHERIN_2"/>
    <property type="match status" value="1"/>
</dbReference>
<feature type="region of interest" description="Disordered" evidence="2">
    <location>
        <begin position="991"/>
        <end position="1028"/>
    </location>
</feature>
<dbReference type="AlphaFoldDB" id="A0A5N4AGG9"/>
<feature type="compositionally biased region" description="Low complexity" evidence="2">
    <location>
        <begin position="451"/>
        <end position="460"/>
    </location>
</feature>
<dbReference type="Gene3D" id="2.60.40.60">
    <property type="entry name" value="Cadherins"/>
    <property type="match status" value="2"/>
</dbReference>
<evidence type="ECO:0000256" key="3">
    <source>
        <dbReference type="SAM" id="Phobius"/>
    </source>
</evidence>
<dbReference type="InParanoid" id="A0A5N4AGG9"/>